<keyword evidence="2 7" id="KW-0132">Cell division</keyword>
<gene>
    <name evidence="7" type="primary">murE</name>
    <name evidence="12" type="ORF">D5R81_13145</name>
</gene>
<dbReference type="Pfam" id="PF08245">
    <property type="entry name" value="Mur_ligase_M"/>
    <property type="match status" value="1"/>
</dbReference>
<comment type="PTM">
    <text evidence="7">Carboxylation is probably crucial for Mg(2+) binding and, consequently, for the gamma-phosphate positioning of ATP.</text>
</comment>
<sequence length="494" mass="54576">MKIADFLAPWFDDLSDNELCKTHFEHLVLDSRKVQQEDIFVAIPGHQVDGRRFINQAIERGAVLCLAHTNEMKQHGLIEQAEKSKILYFYQLAEQLSTIACHRYPVDNNALKIIAVTGTNGKTTVSQLIAQLARLTGINSAVMGTLGNGLWGQLQDTGNTTADAITVAKQLHELQQQGVRLCVMEVSSHALIQHRVAAISFSSAIMTNLSRDHLDYHGDMASYAAAKKQLFQFPSLSHQVFNLDDDTAQQWFVEMSSDIGVGFSVEQQNGATFATRNEQFHPQGMTADFSWPDGHGKIESSLLGHFNLSNLVAAITVMALEGFDVHQLLENVPKLEAVPGRMECYHTKNRASVVVDYAHTPDALAKALDAIRLHCDNQLWCLFGCGGDRDKGKRALMAKTAEQKSDNVVITSDNPRTESPQQIIADILTGINRLNTVSVEADRVTAIKQSFAQIQAGDVLLLAGKGHETYQEINGVKHHYDERALVTELVRAQP</sequence>
<keyword evidence="7" id="KW-0963">Cytoplasm</keyword>
<keyword evidence="13" id="KW-1185">Reference proteome</keyword>
<dbReference type="UniPathway" id="UPA00219"/>
<dbReference type="NCBIfam" id="NF001123">
    <property type="entry name" value="PRK00139.1-1"/>
    <property type="match status" value="1"/>
</dbReference>
<evidence type="ECO:0000259" key="9">
    <source>
        <dbReference type="Pfam" id="PF01225"/>
    </source>
</evidence>
<dbReference type="OrthoDB" id="9800958at2"/>
<comment type="catalytic activity">
    <reaction evidence="7">
        <text>UDP-N-acetyl-alpha-D-muramoyl-L-alanyl-D-glutamate + meso-2,6-diaminopimelate + ATP = UDP-N-acetyl-alpha-D-muramoyl-L-alanyl-gamma-D-glutamyl-meso-2,6-diaminopimelate + ADP + phosphate + H(+)</text>
        <dbReference type="Rhea" id="RHEA:23676"/>
        <dbReference type="ChEBI" id="CHEBI:15378"/>
        <dbReference type="ChEBI" id="CHEBI:30616"/>
        <dbReference type="ChEBI" id="CHEBI:43474"/>
        <dbReference type="ChEBI" id="CHEBI:57791"/>
        <dbReference type="ChEBI" id="CHEBI:83900"/>
        <dbReference type="ChEBI" id="CHEBI:83905"/>
        <dbReference type="ChEBI" id="CHEBI:456216"/>
        <dbReference type="EC" id="6.3.2.13"/>
    </reaction>
</comment>
<keyword evidence="7 12" id="KW-0436">Ligase</keyword>
<dbReference type="InterPro" id="IPR036615">
    <property type="entry name" value="Mur_ligase_C_dom_sf"/>
</dbReference>
<comment type="pathway">
    <text evidence="7 8">Cell wall biogenesis; peptidoglycan biosynthesis.</text>
</comment>
<name>A0A3A6TLU8_9GAMM</name>
<dbReference type="InterPro" id="IPR004101">
    <property type="entry name" value="Mur_ligase_C"/>
</dbReference>
<dbReference type="Pfam" id="PF02875">
    <property type="entry name" value="Mur_ligase_C"/>
    <property type="match status" value="1"/>
</dbReference>
<evidence type="ECO:0000256" key="1">
    <source>
        <dbReference type="ARBA" id="ARBA00005898"/>
    </source>
</evidence>
<reference evidence="12 13" key="1">
    <citation type="submission" date="2018-09" db="EMBL/GenBank/DDBJ databases">
        <title>Phylogeny of the Shewanellaceae, and recommendation for two new genera, Pseudoshewanella and Parashewanella.</title>
        <authorList>
            <person name="Wang G."/>
        </authorList>
    </citation>
    <scope>NUCLEOTIDE SEQUENCE [LARGE SCALE GENOMIC DNA]</scope>
    <source>
        <strain evidence="12 13">KCTC 22492</strain>
    </source>
</reference>
<keyword evidence="5 7" id="KW-0131">Cell cycle</keyword>
<protein>
    <recommendedName>
        <fullName evidence="7">UDP-N-acetylmuramoyl-L-alanyl-D-glutamate--2,6-diaminopimelate ligase</fullName>
        <ecNumber evidence="7">6.3.2.13</ecNumber>
    </recommendedName>
    <alternativeName>
        <fullName evidence="7">Meso-A2pm-adding enzyme</fullName>
    </alternativeName>
    <alternativeName>
        <fullName evidence="7">Meso-diaminopimelate-adding enzyme</fullName>
    </alternativeName>
    <alternativeName>
        <fullName evidence="7">UDP-MurNAc-L-Ala-D-Glu:meso-diaminopimelate ligase</fullName>
    </alternativeName>
    <alternativeName>
        <fullName evidence="7">UDP-MurNAc-tripeptide synthetase</fullName>
    </alternativeName>
    <alternativeName>
        <fullName evidence="7">UDP-N-acetylmuramyl-tripeptide synthetase</fullName>
    </alternativeName>
</protein>
<keyword evidence="4 7" id="KW-0573">Peptidoglycan synthesis</keyword>
<evidence type="ECO:0000313" key="12">
    <source>
        <dbReference type="EMBL" id="RJY11434.1"/>
    </source>
</evidence>
<keyword evidence="3 7" id="KW-0133">Cell shape</keyword>
<comment type="similarity">
    <text evidence="1 7">Belongs to the MurCDEF family. MurE subfamily.</text>
</comment>
<keyword evidence="6 7" id="KW-0961">Cell wall biogenesis/degradation</keyword>
<proteinExistence type="inferred from homology"/>
<feature type="binding site" evidence="7">
    <location>
        <position position="464"/>
    </location>
    <ligand>
        <name>meso-2,6-diaminopimelate</name>
        <dbReference type="ChEBI" id="CHEBI:57791"/>
    </ligand>
</feature>
<keyword evidence="7" id="KW-0067">ATP-binding</keyword>
<feature type="binding site" evidence="7">
    <location>
        <position position="468"/>
    </location>
    <ligand>
        <name>meso-2,6-diaminopimelate</name>
        <dbReference type="ChEBI" id="CHEBI:57791"/>
    </ligand>
</feature>
<dbReference type="NCBIfam" id="NF001126">
    <property type="entry name" value="PRK00139.1-4"/>
    <property type="match status" value="1"/>
</dbReference>
<keyword evidence="7" id="KW-0460">Magnesium</keyword>
<comment type="function">
    <text evidence="7">Catalyzes the addition of meso-diaminopimelic acid to the nucleotide precursor UDP-N-acetylmuramoyl-L-alanyl-D-glutamate (UMAG) in the biosynthesis of bacterial cell-wall peptidoglycan.</text>
</comment>
<dbReference type="GO" id="GO:0005737">
    <property type="term" value="C:cytoplasm"/>
    <property type="evidence" value="ECO:0007669"/>
    <property type="project" value="UniProtKB-SubCell"/>
</dbReference>
<evidence type="ECO:0000313" key="13">
    <source>
        <dbReference type="Proteomes" id="UP000273022"/>
    </source>
</evidence>
<comment type="caution">
    <text evidence="7">Lacks conserved residue(s) required for the propagation of feature annotation.</text>
</comment>
<feature type="binding site" evidence="7">
    <location>
        <position position="195"/>
    </location>
    <ligand>
        <name>UDP-N-acetyl-alpha-D-muramoyl-L-alanyl-D-glutamate</name>
        <dbReference type="ChEBI" id="CHEBI:83900"/>
    </ligand>
</feature>
<feature type="binding site" evidence="7">
    <location>
        <position position="159"/>
    </location>
    <ligand>
        <name>UDP-N-acetyl-alpha-D-muramoyl-L-alanyl-D-glutamate</name>
        <dbReference type="ChEBI" id="CHEBI:83900"/>
    </ligand>
</feature>
<dbReference type="GO" id="GO:0000287">
    <property type="term" value="F:magnesium ion binding"/>
    <property type="evidence" value="ECO:0007669"/>
    <property type="project" value="UniProtKB-UniRule"/>
</dbReference>
<evidence type="ECO:0000256" key="2">
    <source>
        <dbReference type="ARBA" id="ARBA00022618"/>
    </source>
</evidence>
<feature type="domain" description="Mur ligase central" evidence="11">
    <location>
        <begin position="116"/>
        <end position="317"/>
    </location>
</feature>
<evidence type="ECO:0000259" key="10">
    <source>
        <dbReference type="Pfam" id="PF02875"/>
    </source>
</evidence>
<dbReference type="InterPro" id="IPR036565">
    <property type="entry name" value="Mur-like_cat_sf"/>
</dbReference>
<comment type="caution">
    <text evidence="12">The sequence shown here is derived from an EMBL/GenBank/DDBJ whole genome shotgun (WGS) entry which is preliminary data.</text>
</comment>
<evidence type="ECO:0000256" key="5">
    <source>
        <dbReference type="ARBA" id="ARBA00023306"/>
    </source>
</evidence>
<dbReference type="EMBL" id="QYYH01000083">
    <property type="protein sequence ID" value="RJY11434.1"/>
    <property type="molecule type" value="Genomic_DNA"/>
</dbReference>
<feature type="modified residue" description="N6-carboxylysine" evidence="7">
    <location>
        <position position="227"/>
    </location>
</feature>
<evidence type="ECO:0000256" key="3">
    <source>
        <dbReference type="ARBA" id="ARBA00022960"/>
    </source>
</evidence>
<dbReference type="InterPro" id="IPR000713">
    <property type="entry name" value="Mur_ligase_N"/>
</dbReference>
<dbReference type="PANTHER" id="PTHR23135">
    <property type="entry name" value="MUR LIGASE FAMILY MEMBER"/>
    <property type="match status" value="1"/>
</dbReference>
<dbReference type="EC" id="6.3.2.13" evidence="7"/>
<dbReference type="GO" id="GO:0008765">
    <property type="term" value="F:UDP-N-acetylmuramoylalanyl-D-glutamate-2,6-diaminopimelate ligase activity"/>
    <property type="evidence" value="ECO:0007669"/>
    <property type="project" value="UniProtKB-UniRule"/>
</dbReference>
<dbReference type="GO" id="GO:0005524">
    <property type="term" value="F:ATP binding"/>
    <property type="evidence" value="ECO:0007669"/>
    <property type="project" value="UniProtKB-UniRule"/>
</dbReference>
<evidence type="ECO:0000256" key="6">
    <source>
        <dbReference type="ARBA" id="ARBA00023316"/>
    </source>
</evidence>
<feature type="short sequence motif" description="Meso-diaminopimelate recognition motif" evidence="7">
    <location>
        <begin position="413"/>
        <end position="416"/>
    </location>
</feature>
<comment type="subcellular location">
    <subcellularLocation>
        <location evidence="7 8">Cytoplasm</location>
    </subcellularLocation>
</comment>
<keyword evidence="7" id="KW-0547">Nucleotide-binding</keyword>
<dbReference type="Proteomes" id="UP000273022">
    <property type="component" value="Unassembled WGS sequence"/>
</dbReference>
<dbReference type="Pfam" id="PF01225">
    <property type="entry name" value="Mur_ligase"/>
    <property type="match status" value="1"/>
</dbReference>
<dbReference type="NCBIfam" id="TIGR01085">
    <property type="entry name" value="murE"/>
    <property type="match status" value="1"/>
</dbReference>
<feature type="binding site" evidence="7">
    <location>
        <position position="187"/>
    </location>
    <ligand>
        <name>UDP-N-acetyl-alpha-D-muramoyl-L-alanyl-D-glutamate</name>
        <dbReference type="ChEBI" id="CHEBI:83900"/>
    </ligand>
</feature>
<dbReference type="Gene3D" id="3.40.1190.10">
    <property type="entry name" value="Mur-like, catalytic domain"/>
    <property type="match status" value="1"/>
</dbReference>
<organism evidence="12 13">
    <name type="scientific">Parashewanella spongiae</name>
    <dbReference type="NCBI Taxonomy" id="342950"/>
    <lineage>
        <taxon>Bacteria</taxon>
        <taxon>Pseudomonadati</taxon>
        <taxon>Pseudomonadota</taxon>
        <taxon>Gammaproteobacteria</taxon>
        <taxon>Alteromonadales</taxon>
        <taxon>Shewanellaceae</taxon>
        <taxon>Parashewanella</taxon>
    </lineage>
</organism>
<feature type="binding site" evidence="7">
    <location>
        <begin position="46"/>
        <end position="48"/>
    </location>
    <ligand>
        <name>UDP-N-acetyl-alpha-D-muramoyl-L-alanyl-D-glutamate</name>
        <dbReference type="ChEBI" id="CHEBI:83900"/>
    </ligand>
</feature>
<feature type="binding site" evidence="7">
    <location>
        <position position="29"/>
    </location>
    <ligand>
        <name>UDP-N-acetyl-alpha-D-muramoyl-L-alanyl-D-glutamate</name>
        <dbReference type="ChEBI" id="CHEBI:83900"/>
    </ligand>
</feature>
<evidence type="ECO:0000256" key="4">
    <source>
        <dbReference type="ARBA" id="ARBA00022984"/>
    </source>
</evidence>
<accession>A0A3A6TLU8</accession>
<dbReference type="InterPro" id="IPR005761">
    <property type="entry name" value="UDP-N-AcMur-Glu-dNH2Pim_ligase"/>
</dbReference>
<dbReference type="SUPFAM" id="SSF53623">
    <property type="entry name" value="MurD-like peptide ligases, catalytic domain"/>
    <property type="match status" value="1"/>
</dbReference>
<dbReference type="GO" id="GO:0009252">
    <property type="term" value="P:peptidoglycan biosynthetic process"/>
    <property type="evidence" value="ECO:0007669"/>
    <property type="project" value="UniProtKB-UniRule"/>
</dbReference>
<dbReference type="GO" id="GO:0051301">
    <property type="term" value="P:cell division"/>
    <property type="evidence" value="ECO:0007669"/>
    <property type="project" value="UniProtKB-KW"/>
</dbReference>
<feature type="binding site" evidence="7">
    <location>
        <position position="31"/>
    </location>
    <ligand>
        <name>UDP-N-acetyl-alpha-D-muramoyl-L-alanyl-D-glutamate</name>
        <dbReference type="ChEBI" id="CHEBI:83900"/>
    </ligand>
</feature>
<dbReference type="SUPFAM" id="SSF53244">
    <property type="entry name" value="MurD-like peptide ligases, peptide-binding domain"/>
    <property type="match status" value="1"/>
</dbReference>
<feature type="binding site" evidence="7">
    <location>
        <begin position="118"/>
        <end position="124"/>
    </location>
    <ligand>
        <name>ATP</name>
        <dbReference type="ChEBI" id="CHEBI:30616"/>
    </ligand>
</feature>
<feature type="binding site" evidence="7">
    <location>
        <position position="193"/>
    </location>
    <ligand>
        <name>UDP-N-acetyl-alpha-D-muramoyl-L-alanyl-D-glutamate</name>
        <dbReference type="ChEBI" id="CHEBI:83900"/>
    </ligand>
</feature>
<evidence type="ECO:0000256" key="8">
    <source>
        <dbReference type="RuleBase" id="RU004135"/>
    </source>
</evidence>
<dbReference type="AlphaFoldDB" id="A0A3A6TLU8"/>
<feature type="binding site" evidence="7">
    <location>
        <begin position="413"/>
        <end position="416"/>
    </location>
    <ligand>
        <name>meso-2,6-diaminopimelate</name>
        <dbReference type="ChEBI" id="CHEBI:57791"/>
    </ligand>
</feature>
<dbReference type="GO" id="GO:0071555">
    <property type="term" value="P:cell wall organization"/>
    <property type="evidence" value="ECO:0007669"/>
    <property type="project" value="UniProtKB-KW"/>
</dbReference>
<dbReference type="GO" id="GO:0008360">
    <property type="term" value="P:regulation of cell shape"/>
    <property type="evidence" value="ECO:0007669"/>
    <property type="project" value="UniProtKB-KW"/>
</dbReference>
<evidence type="ECO:0000259" key="11">
    <source>
        <dbReference type="Pfam" id="PF08245"/>
    </source>
</evidence>
<dbReference type="InterPro" id="IPR035911">
    <property type="entry name" value="MurE/MurF_N"/>
</dbReference>
<dbReference type="SUPFAM" id="SSF63418">
    <property type="entry name" value="MurE/MurF N-terminal domain"/>
    <property type="match status" value="1"/>
</dbReference>
<feature type="domain" description="Mur ligase C-terminal" evidence="10">
    <location>
        <begin position="340"/>
        <end position="466"/>
    </location>
</feature>
<evidence type="ECO:0000256" key="7">
    <source>
        <dbReference type="HAMAP-Rule" id="MF_00208"/>
    </source>
</evidence>
<dbReference type="InterPro" id="IPR013221">
    <property type="entry name" value="Mur_ligase_cen"/>
</dbReference>
<dbReference type="Gene3D" id="3.40.1390.10">
    <property type="entry name" value="MurE/MurF, N-terminal domain"/>
    <property type="match status" value="1"/>
</dbReference>
<dbReference type="PANTHER" id="PTHR23135:SF4">
    <property type="entry name" value="UDP-N-ACETYLMURAMOYL-L-ALANYL-D-GLUTAMATE--2,6-DIAMINOPIMELATE LIGASE MURE HOMOLOG, CHLOROPLASTIC"/>
    <property type="match status" value="1"/>
</dbReference>
<comment type="cofactor">
    <cofactor evidence="7">
        <name>Mg(2+)</name>
        <dbReference type="ChEBI" id="CHEBI:18420"/>
    </cofactor>
</comment>
<feature type="domain" description="Mur ligase N-terminal catalytic" evidence="9">
    <location>
        <begin position="25"/>
        <end position="104"/>
    </location>
</feature>
<dbReference type="Gene3D" id="3.90.190.20">
    <property type="entry name" value="Mur ligase, C-terminal domain"/>
    <property type="match status" value="1"/>
</dbReference>
<feature type="binding site" evidence="7">
    <location>
        <position position="389"/>
    </location>
    <ligand>
        <name>meso-2,6-diaminopimelate</name>
        <dbReference type="ChEBI" id="CHEBI:57791"/>
    </ligand>
</feature>
<feature type="binding site" evidence="7">
    <location>
        <begin position="160"/>
        <end position="161"/>
    </location>
    <ligand>
        <name>UDP-N-acetyl-alpha-D-muramoyl-L-alanyl-D-glutamate</name>
        <dbReference type="ChEBI" id="CHEBI:83900"/>
    </ligand>
</feature>
<dbReference type="HAMAP" id="MF_00208">
    <property type="entry name" value="MurE"/>
    <property type="match status" value="1"/>
</dbReference>